<dbReference type="InterPro" id="IPR039537">
    <property type="entry name" value="Retrotran_Ty1/copia-like"/>
</dbReference>
<dbReference type="SMART" id="SM00343">
    <property type="entry name" value="ZnF_C2HC"/>
    <property type="match status" value="1"/>
</dbReference>
<dbReference type="GO" id="GO:0003676">
    <property type="term" value="F:nucleic acid binding"/>
    <property type="evidence" value="ECO:0007669"/>
    <property type="project" value="InterPro"/>
</dbReference>
<evidence type="ECO:0000256" key="9">
    <source>
        <dbReference type="ARBA" id="ARBA00022840"/>
    </source>
</evidence>
<evidence type="ECO:0000256" key="14">
    <source>
        <dbReference type="ARBA" id="ARBA00023113"/>
    </source>
</evidence>
<evidence type="ECO:0000256" key="7">
    <source>
        <dbReference type="ARBA" id="ARBA00022759"/>
    </source>
</evidence>
<dbReference type="InterPro" id="IPR054722">
    <property type="entry name" value="PolX-like_BBD"/>
</dbReference>
<dbReference type="PANTHER" id="PTHR42648:SF11">
    <property type="entry name" value="TRANSPOSON TY4-P GAG-POL POLYPROTEIN"/>
    <property type="match status" value="1"/>
</dbReference>
<sequence length="1015" mass="114477">MITSANKAEVIVGSDNYFHWEFVMLMTLARKGLLAHVQVVKDPAEVDEVWLLNDMKALGLIAQSVALEHHRKIRPVTSAIQAWNTLNDFYNRTGVHNRKLLKEYERQEKKEATEPALKAASHGGRGKNGRFDKGSKGYGRKINGGRRLGGVKGTCFNCGQVSHMKRDCPELANDVSVTDIVNGDANKGIANINQDLVFAVGKERSAGWLINSGATAHMTPRRGDMFEYKEMSVDMHVTIADGKKIRVTGAGMSVEFQSKARIIWDKSRAIASGKKIGKAYVLDFQENTAYYTEYLMVGSKGELWHARMGHLNEDSVAKTRQATHGIPTTQQNVENLCGGCIKRKQTSKGGARYVLTFADDCSQYVMAYFLTKKDEVSSKFESFVKLYENQWGRRIEYLRSDNGTEFSNKAMEKICQTNSILHQKTVLYSSQQNGVVERMNRTIMEKARSMLHYKGVSTAWWAEAVSTAVYLINRSTNSIHSTRTPFELTYKMKPSLDHLRVFGSIGYAHIDKSKRAKLEPKSFKGMLLGYSDDSKGYRVFDLGSNKAKVSTDAEDSVQVQQAQQPVGDMPKESQEEQTEDVEMQEVHPQQAPVQELVRARINNDLNNDDHFWPPFPKRPRIDEDSLLAEAVLTYAADVGDTNEAPTTYQQAMQSNEASEWIKAVNAELKAHADNSCMNSIRVVLSNSDLEEYVYMEVPCGIRDAGNMMCRLDKAIYGLKQAACGADERVYVKTYEGSFVYICLYMDDMTVAVKTGKEIQDVKLDQDYPSKTLMIKQTRYIDDVVELFNQKDAKIVVNPCESGLELTATQSPTAREERLKIPDVAYIVTQLSRFLEIPGIQHWKATIRVLCYLKAYTDADDRRSVSGTMVMISGALVVFKSQYQRTVAVSSAEAEYMALALCTQEVILKDIGYNARSKQVDIKHRFICENVSRNIVQHRKQLTKTHQKMIKQFRRRQEEEHVPERTEWASTIVRKLTVSSSMRALTRQSSPAVVLEVVACEMAMRVGDAEDERLVA</sequence>
<dbReference type="GO" id="GO:0003964">
    <property type="term" value="F:RNA-directed DNA polymerase activity"/>
    <property type="evidence" value="ECO:0007669"/>
    <property type="project" value="UniProtKB-KW"/>
</dbReference>
<dbReference type="GO" id="GO:0005524">
    <property type="term" value="F:ATP binding"/>
    <property type="evidence" value="ECO:0007669"/>
    <property type="project" value="UniProtKB-KW"/>
</dbReference>
<dbReference type="GO" id="GO:0008270">
    <property type="term" value="F:zinc ion binding"/>
    <property type="evidence" value="ECO:0007669"/>
    <property type="project" value="UniProtKB-KW"/>
</dbReference>
<evidence type="ECO:0000256" key="10">
    <source>
        <dbReference type="ARBA" id="ARBA00022842"/>
    </source>
</evidence>
<evidence type="ECO:0000256" key="2">
    <source>
        <dbReference type="ARBA" id="ARBA00022612"/>
    </source>
</evidence>
<keyword evidence="14" id="KW-0917">Virion maturation</keyword>
<dbReference type="SUPFAM" id="SSF53098">
    <property type="entry name" value="Ribonuclease H-like"/>
    <property type="match status" value="1"/>
</dbReference>
<keyword evidence="16" id="KW-0862">Zinc</keyword>
<keyword evidence="5" id="KW-0479">Metal-binding</keyword>
<evidence type="ECO:0000256" key="6">
    <source>
        <dbReference type="ARBA" id="ARBA00022741"/>
    </source>
</evidence>
<dbReference type="Gene3D" id="4.10.60.10">
    <property type="entry name" value="Zinc finger, CCHC-type"/>
    <property type="match status" value="1"/>
</dbReference>
<keyword evidence="9" id="KW-0067">ATP-binding</keyword>
<feature type="domain" description="CCHC-type" evidence="18">
    <location>
        <begin position="155"/>
        <end position="170"/>
    </location>
</feature>
<keyword evidence="16" id="KW-0863">Zinc-finger</keyword>
<evidence type="ECO:0000259" key="19">
    <source>
        <dbReference type="PROSITE" id="PS50994"/>
    </source>
</evidence>
<evidence type="ECO:0000256" key="4">
    <source>
        <dbReference type="ARBA" id="ARBA00022722"/>
    </source>
</evidence>
<dbReference type="Pfam" id="PF14223">
    <property type="entry name" value="Retrotran_gag_2"/>
    <property type="match status" value="1"/>
</dbReference>
<dbReference type="InterPro" id="IPR001878">
    <property type="entry name" value="Znf_CCHC"/>
</dbReference>
<gene>
    <name evidence="20" type="ORF">PHPALM_14496</name>
</gene>
<feature type="region of interest" description="Disordered" evidence="17">
    <location>
        <begin position="550"/>
        <end position="577"/>
    </location>
</feature>
<dbReference type="GO" id="GO:0003887">
    <property type="term" value="F:DNA-directed DNA polymerase activity"/>
    <property type="evidence" value="ECO:0007669"/>
    <property type="project" value="UniProtKB-KW"/>
</dbReference>
<dbReference type="PANTHER" id="PTHR42648">
    <property type="entry name" value="TRANSPOSASE, PUTATIVE-RELATED"/>
    <property type="match status" value="1"/>
</dbReference>
<dbReference type="GO" id="GO:0008233">
    <property type="term" value="F:peptidase activity"/>
    <property type="evidence" value="ECO:0007669"/>
    <property type="project" value="UniProtKB-KW"/>
</dbReference>
<dbReference type="PROSITE" id="PS50994">
    <property type="entry name" value="INTEGRASE"/>
    <property type="match status" value="1"/>
</dbReference>
<keyword evidence="7" id="KW-0255">Endonuclease</keyword>
<comment type="caution">
    <text evidence="20">The sequence shown here is derived from an EMBL/GenBank/DDBJ whole genome shotgun (WGS) entry which is preliminary data.</text>
</comment>
<dbReference type="SUPFAM" id="SSF57756">
    <property type="entry name" value="Retrovirus zinc finger-like domains"/>
    <property type="match status" value="1"/>
</dbReference>
<evidence type="ECO:0000256" key="16">
    <source>
        <dbReference type="PROSITE-ProRule" id="PRU00047"/>
    </source>
</evidence>
<keyword evidence="15" id="KW-0233">DNA recombination</keyword>
<keyword evidence="11" id="KW-0229">DNA integration</keyword>
<dbReference type="Pfam" id="PF22936">
    <property type="entry name" value="Pol_BBD"/>
    <property type="match status" value="1"/>
</dbReference>
<keyword evidence="13" id="KW-0808">Transferase</keyword>
<keyword evidence="3" id="KW-0645">Protease</keyword>
<evidence type="ECO:0000256" key="11">
    <source>
        <dbReference type="ARBA" id="ARBA00022908"/>
    </source>
</evidence>
<dbReference type="InterPro" id="IPR012337">
    <property type="entry name" value="RNaseH-like_sf"/>
</dbReference>
<evidence type="ECO:0000256" key="1">
    <source>
        <dbReference type="ARBA" id="ARBA00002180"/>
    </source>
</evidence>
<dbReference type="InterPro" id="IPR036875">
    <property type="entry name" value="Znf_CCHC_sf"/>
</dbReference>
<evidence type="ECO:0000256" key="13">
    <source>
        <dbReference type="ARBA" id="ARBA00022932"/>
    </source>
</evidence>
<keyword evidence="10" id="KW-0460">Magnesium</keyword>
<proteinExistence type="predicted"/>
<dbReference type="Pfam" id="PF25597">
    <property type="entry name" value="SH3_retrovirus"/>
    <property type="match status" value="1"/>
</dbReference>
<keyword evidence="2" id="KW-1188">Viral release from host cell</keyword>
<dbReference type="InterPro" id="IPR057670">
    <property type="entry name" value="SH3_retrovirus"/>
</dbReference>
<dbReference type="Gene3D" id="3.30.420.10">
    <property type="entry name" value="Ribonuclease H-like superfamily/Ribonuclease H"/>
    <property type="match status" value="1"/>
</dbReference>
<evidence type="ECO:0000256" key="3">
    <source>
        <dbReference type="ARBA" id="ARBA00022670"/>
    </source>
</evidence>
<feature type="region of interest" description="Disordered" evidence="17">
    <location>
        <begin position="107"/>
        <end position="137"/>
    </location>
</feature>
<keyword evidence="6" id="KW-0547">Nucleotide-binding</keyword>
<name>A0A2P4XUN9_9STRA</name>
<dbReference type="OrthoDB" id="166608at2759"/>
<accession>A0A2P4XUN9</accession>
<keyword evidence="8" id="KW-0378">Hydrolase</keyword>
<organism evidence="20 21">
    <name type="scientific">Phytophthora palmivora</name>
    <dbReference type="NCBI Taxonomy" id="4796"/>
    <lineage>
        <taxon>Eukaryota</taxon>
        <taxon>Sar</taxon>
        <taxon>Stramenopiles</taxon>
        <taxon>Oomycota</taxon>
        <taxon>Peronosporomycetes</taxon>
        <taxon>Peronosporales</taxon>
        <taxon>Peronosporaceae</taxon>
        <taxon>Phytophthora</taxon>
    </lineage>
</organism>
<dbReference type="GO" id="GO:0004519">
    <property type="term" value="F:endonuclease activity"/>
    <property type="evidence" value="ECO:0007669"/>
    <property type="project" value="UniProtKB-KW"/>
</dbReference>
<feature type="domain" description="Integrase catalytic" evidence="19">
    <location>
        <begin position="323"/>
        <end position="493"/>
    </location>
</feature>
<dbReference type="CDD" id="cd09272">
    <property type="entry name" value="RNase_HI_RT_Ty1"/>
    <property type="match status" value="1"/>
</dbReference>
<dbReference type="AlphaFoldDB" id="A0A2P4XUN9"/>
<keyword evidence="21" id="KW-1185">Reference proteome</keyword>
<dbReference type="GO" id="GO:0006508">
    <property type="term" value="P:proteolysis"/>
    <property type="evidence" value="ECO:0007669"/>
    <property type="project" value="UniProtKB-KW"/>
</dbReference>
<evidence type="ECO:0000313" key="21">
    <source>
        <dbReference type="Proteomes" id="UP000237271"/>
    </source>
</evidence>
<keyword evidence="13" id="KW-0239">DNA-directed DNA polymerase</keyword>
<dbReference type="Pfam" id="PF00098">
    <property type="entry name" value="zf-CCHC"/>
    <property type="match status" value="1"/>
</dbReference>
<dbReference type="Pfam" id="PF00665">
    <property type="entry name" value="rve"/>
    <property type="match status" value="1"/>
</dbReference>
<dbReference type="GO" id="GO:0015074">
    <property type="term" value="P:DNA integration"/>
    <property type="evidence" value="ECO:0007669"/>
    <property type="project" value="UniProtKB-KW"/>
</dbReference>
<evidence type="ECO:0000256" key="5">
    <source>
        <dbReference type="ARBA" id="ARBA00022723"/>
    </source>
</evidence>
<keyword evidence="13" id="KW-0548">Nucleotidyltransferase</keyword>
<evidence type="ECO:0008006" key="22">
    <source>
        <dbReference type="Google" id="ProtNLM"/>
    </source>
</evidence>
<keyword evidence="4" id="KW-0540">Nuclease</keyword>
<reference evidence="20 21" key="1">
    <citation type="journal article" date="2017" name="Genome Biol. Evol.">
        <title>Phytophthora megakarya and P. palmivora, closely related causal agents of cacao black pod rot, underwent increases in genome sizes and gene numbers by different mechanisms.</title>
        <authorList>
            <person name="Ali S.S."/>
            <person name="Shao J."/>
            <person name="Lary D.J."/>
            <person name="Kronmiller B."/>
            <person name="Shen D."/>
            <person name="Strem M.D."/>
            <person name="Amoako-Attah I."/>
            <person name="Akrofi A.Y."/>
            <person name="Begoude B.A."/>
            <person name="Ten Hoopen G.M."/>
            <person name="Coulibaly K."/>
            <person name="Kebe B.I."/>
            <person name="Melnick R.L."/>
            <person name="Guiltinan M.J."/>
            <person name="Tyler B.M."/>
            <person name="Meinhardt L.W."/>
            <person name="Bailey B.A."/>
        </authorList>
    </citation>
    <scope>NUCLEOTIDE SEQUENCE [LARGE SCALE GENOMIC DNA]</scope>
    <source>
        <strain evidence="21">sbr112.9</strain>
    </source>
</reference>
<dbReference type="EMBL" id="NCKW01007908">
    <property type="protein sequence ID" value="POM69237.1"/>
    <property type="molecule type" value="Genomic_DNA"/>
</dbReference>
<evidence type="ECO:0000313" key="20">
    <source>
        <dbReference type="EMBL" id="POM69237.1"/>
    </source>
</evidence>
<dbReference type="PROSITE" id="PS50158">
    <property type="entry name" value="ZF_CCHC"/>
    <property type="match status" value="1"/>
</dbReference>
<comment type="function">
    <text evidence="1">The aspartyl protease (PR) mediates the proteolytic cleavages of the Gag and Gag-Pol polyproteins after assembly of the VLP.</text>
</comment>
<dbReference type="InterPro" id="IPR036397">
    <property type="entry name" value="RNaseH_sf"/>
</dbReference>
<dbReference type="InterPro" id="IPR001584">
    <property type="entry name" value="Integrase_cat-core"/>
</dbReference>
<protein>
    <recommendedName>
        <fullName evidence="22">Integrase catalytic core protein</fullName>
    </recommendedName>
</protein>
<evidence type="ECO:0000256" key="12">
    <source>
        <dbReference type="ARBA" id="ARBA00022918"/>
    </source>
</evidence>
<evidence type="ECO:0000256" key="8">
    <source>
        <dbReference type="ARBA" id="ARBA00022801"/>
    </source>
</evidence>
<evidence type="ECO:0000256" key="17">
    <source>
        <dbReference type="SAM" id="MobiDB-lite"/>
    </source>
</evidence>
<evidence type="ECO:0000256" key="15">
    <source>
        <dbReference type="ARBA" id="ARBA00023172"/>
    </source>
</evidence>
<keyword evidence="12" id="KW-0695">RNA-directed DNA polymerase</keyword>
<dbReference type="Proteomes" id="UP000237271">
    <property type="component" value="Unassembled WGS sequence"/>
</dbReference>
<dbReference type="GO" id="GO:0006310">
    <property type="term" value="P:DNA recombination"/>
    <property type="evidence" value="ECO:0007669"/>
    <property type="project" value="UniProtKB-KW"/>
</dbReference>
<evidence type="ECO:0000259" key="18">
    <source>
        <dbReference type="PROSITE" id="PS50158"/>
    </source>
</evidence>